<dbReference type="GO" id="GO:0043165">
    <property type="term" value="P:Gram-negative-bacterium-type cell outer membrane assembly"/>
    <property type="evidence" value="ECO:0007669"/>
    <property type="project" value="UniProtKB-UniRule"/>
</dbReference>
<evidence type="ECO:0000313" key="7">
    <source>
        <dbReference type="Proteomes" id="UP000282597"/>
    </source>
</evidence>
<dbReference type="EMBL" id="AP018150">
    <property type="protein sequence ID" value="BBE08897.1"/>
    <property type="molecule type" value="Genomic_DNA"/>
</dbReference>
<dbReference type="SUPFAM" id="SSF50998">
    <property type="entry name" value="Quinoprotein alcohol dehydrogenase-like"/>
    <property type="match status" value="1"/>
</dbReference>
<evidence type="ECO:0000256" key="3">
    <source>
        <dbReference type="ARBA" id="ARBA00023237"/>
    </source>
</evidence>
<dbReference type="InterPro" id="IPR011047">
    <property type="entry name" value="Quinoprotein_ADH-like_sf"/>
</dbReference>
<dbReference type="SMART" id="SM00564">
    <property type="entry name" value="PQQ"/>
    <property type="match status" value="6"/>
</dbReference>
<name>A0A2Z6ETY8_9BURK</name>
<dbReference type="Gene3D" id="2.130.10.10">
    <property type="entry name" value="YVTN repeat-like/Quinoprotein amine dehydrogenase"/>
    <property type="match status" value="1"/>
</dbReference>
<dbReference type="Proteomes" id="UP000282597">
    <property type="component" value="Chromosome"/>
</dbReference>
<keyword evidence="3 4" id="KW-0998">Cell outer membrane</keyword>
<dbReference type="InterPro" id="IPR015943">
    <property type="entry name" value="WD40/YVTN_repeat-like_dom_sf"/>
</dbReference>
<accession>A0A2Z6ETY8</accession>
<dbReference type="GO" id="GO:0009279">
    <property type="term" value="C:cell outer membrane"/>
    <property type="evidence" value="ECO:0007669"/>
    <property type="project" value="UniProtKB-SubCell"/>
</dbReference>
<keyword evidence="2 4" id="KW-0472">Membrane</keyword>
<comment type="subcellular location">
    <subcellularLocation>
        <location evidence="4">Cell outer membrane</location>
    </subcellularLocation>
</comment>
<evidence type="ECO:0000256" key="4">
    <source>
        <dbReference type="HAMAP-Rule" id="MF_00923"/>
    </source>
</evidence>
<dbReference type="InterPro" id="IPR018391">
    <property type="entry name" value="PQQ_b-propeller_rpt"/>
</dbReference>
<evidence type="ECO:0000256" key="2">
    <source>
        <dbReference type="ARBA" id="ARBA00023136"/>
    </source>
</evidence>
<evidence type="ECO:0000256" key="1">
    <source>
        <dbReference type="ARBA" id="ARBA00022729"/>
    </source>
</evidence>
<comment type="function">
    <text evidence="4">Part of the outer membrane protein assembly complex, which is involved in assembly and insertion of beta-barrel proteins into the outer membrane.</text>
</comment>
<dbReference type="Pfam" id="PF13360">
    <property type="entry name" value="PQQ_2"/>
    <property type="match status" value="1"/>
</dbReference>
<feature type="domain" description="Pyrrolo-quinoline quinone repeat" evidence="5">
    <location>
        <begin position="38"/>
        <end position="253"/>
    </location>
</feature>
<dbReference type="NCBIfam" id="TIGR03300">
    <property type="entry name" value="assembly_YfgL"/>
    <property type="match status" value="1"/>
</dbReference>
<dbReference type="InterPro" id="IPR017687">
    <property type="entry name" value="BamB"/>
</dbReference>
<evidence type="ECO:0000259" key="5">
    <source>
        <dbReference type="Pfam" id="PF13360"/>
    </source>
</evidence>
<dbReference type="GO" id="GO:0051205">
    <property type="term" value="P:protein insertion into membrane"/>
    <property type="evidence" value="ECO:0007669"/>
    <property type="project" value="UniProtKB-UniRule"/>
</dbReference>
<evidence type="ECO:0000313" key="6">
    <source>
        <dbReference type="EMBL" id="BBE08897.1"/>
    </source>
</evidence>
<sequence length="343" mass="36721">MTPTLGVERIWKASIGKGGRYLFQPFAFEDVVYAAGANGVVAKFDAHSGQTLWRTQLDTELSAGVGGDGAVVAVASLNGTVYLLNADGKLLWQAQARGEILTPPLVGQGKVFVRTTDSRIIAFDLASGAQQWVFYNRAPLLNLRTSAGMTFAGTGALLAGFADGSLAVLNLANGLPYWQTPVAYPSGVTEVERLNDVAGAPTLVDYQTCAVTFQGRLGCFNVQTGQPLWERPFSSYHGIAQDKTVLVASDDGSVVSLYDAANGELLWQNTKLKNRGLGTPILTGQTIAVGDYRGFVHFLSRAQGDFVARMETDGSAINTQPVLVKHTLIVQTRNGNLYAFRPK</sequence>
<dbReference type="AlphaFoldDB" id="A0A2Z6ETY8"/>
<comment type="similarity">
    <text evidence="4">Belongs to the BamB family.</text>
</comment>
<keyword evidence="7" id="KW-1185">Reference proteome</keyword>
<dbReference type="HAMAP" id="MF_00923">
    <property type="entry name" value="OM_assembly_BamB"/>
    <property type="match status" value="1"/>
</dbReference>
<proteinExistence type="inferred from homology"/>
<dbReference type="PANTHER" id="PTHR34512:SF30">
    <property type="entry name" value="OUTER MEMBRANE PROTEIN ASSEMBLY FACTOR BAMB"/>
    <property type="match status" value="1"/>
</dbReference>
<gene>
    <name evidence="4" type="primary">bamB</name>
    <name evidence="6" type="ORF">MCB1EB_0736</name>
</gene>
<dbReference type="PANTHER" id="PTHR34512">
    <property type="entry name" value="CELL SURFACE PROTEIN"/>
    <property type="match status" value="1"/>
</dbReference>
<keyword evidence="1 4" id="KW-0732">Signal</keyword>
<dbReference type="KEGG" id="mcys:MCB1EB_0736"/>
<comment type="subunit">
    <text evidence="4">Part of the Bam complex.</text>
</comment>
<protein>
    <recommendedName>
        <fullName evidence="4">Outer membrane protein assembly factor BamB</fullName>
    </recommendedName>
</protein>
<reference evidence="6 7" key="1">
    <citation type="journal article" date="2018" name="Microbes Environ.">
        <title>Comparative Genomic Insights into Endofungal Lifestyles of Two Bacterial Endosymbionts, Mycoavidus cysteinexigens and Burkholderia rhizoxinica.</title>
        <authorList>
            <person name="Sharmin D."/>
            <person name="Guo Y."/>
            <person name="Nishizawa T."/>
            <person name="Ohshima S."/>
            <person name="Sato Y."/>
            <person name="Takashima Y."/>
            <person name="Narisawa K."/>
            <person name="Ohta H."/>
        </authorList>
    </citation>
    <scope>NUCLEOTIDE SEQUENCE [LARGE SCALE GENOMIC DNA]</scope>
    <source>
        <strain evidence="6 7">B1-EB</strain>
    </source>
</reference>
<dbReference type="InterPro" id="IPR002372">
    <property type="entry name" value="PQQ_rpt_dom"/>
</dbReference>
<organism evidence="6 7">
    <name type="scientific">Mycoavidus cysteinexigens</name>
    <dbReference type="NCBI Taxonomy" id="1553431"/>
    <lineage>
        <taxon>Bacteria</taxon>
        <taxon>Pseudomonadati</taxon>
        <taxon>Pseudomonadota</taxon>
        <taxon>Betaproteobacteria</taxon>
        <taxon>Burkholderiales</taxon>
        <taxon>Burkholderiaceae</taxon>
        <taxon>Mycoavidus</taxon>
    </lineage>
</organism>